<keyword evidence="1" id="KW-0812">Transmembrane</keyword>
<evidence type="ECO:0000256" key="1">
    <source>
        <dbReference type="SAM" id="Phobius"/>
    </source>
</evidence>
<evidence type="ECO:0000259" key="2">
    <source>
        <dbReference type="Pfam" id="PF13240"/>
    </source>
</evidence>
<evidence type="ECO:0000313" key="3">
    <source>
        <dbReference type="EMBL" id="MBB6325047.1"/>
    </source>
</evidence>
<feature type="transmembrane region" description="Helical" evidence="1">
    <location>
        <begin position="299"/>
        <end position="322"/>
    </location>
</feature>
<keyword evidence="4" id="KW-1185">Reference proteome</keyword>
<dbReference type="Pfam" id="PF13240">
    <property type="entry name" value="Zn_Ribbon_1"/>
    <property type="match status" value="1"/>
</dbReference>
<dbReference type="RefSeq" id="WP_184493015.1">
    <property type="nucleotide sequence ID" value="NZ_JACIJO010000001.1"/>
</dbReference>
<feature type="transmembrane region" description="Helical" evidence="1">
    <location>
        <begin position="334"/>
        <end position="357"/>
    </location>
</feature>
<sequence>MKNSRKLNSCLNCGTELGQDVNFCPNCGQENKDQKVSIFRFVEDFISNYLNFETVFFQTLPPFFLRPGKLTNTFNEGKRRKYIHPIRLYLMTSLFYFFIIALVIPVDLVDKIMTGELTPEQIEKNSEGMVRFNTEAAETFDSLKKSGQLDEIKELGINLDSMQMNTKGLSELDKFVKDTVEKSRNDWKELRTLSINPEVSDSAFNIALSKTSFDASFGLESHQKRKFVANSGLFITSAAQNLPFMMFLLLPFFAFLLWFLNIRSKKFYVEHLIHGLHLHAFAYVIYGLAILWIVKAQLFVSIVTLIAFVGVSIYTYLSMLNVMKQGWFKTLIKFWVLGLFYLTAITFALFIELYLSLITF</sequence>
<dbReference type="InterPro" id="IPR026870">
    <property type="entry name" value="Zinc_ribbon_dom"/>
</dbReference>
<feature type="transmembrane region" description="Helical" evidence="1">
    <location>
        <begin position="88"/>
        <end position="106"/>
    </location>
</feature>
<dbReference type="InterPro" id="IPR022134">
    <property type="entry name" value="DUF3667"/>
</dbReference>
<protein>
    <recommendedName>
        <fullName evidence="2">Zinc-ribbon domain-containing protein</fullName>
    </recommendedName>
</protein>
<keyword evidence="1" id="KW-0472">Membrane</keyword>
<keyword evidence="1" id="KW-1133">Transmembrane helix</keyword>
<feature type="domain" description="Zinc-ribbon" evidence="2">
    <location>
        <begin position="10"/>
        <end position="29"/>
    </location>
</feature>
<comment type="caution">
    <text evidence="3">The sequence shown here is derived from an EMBL/GenBank/DDBJ whole genome shotgun (WGS) entry which is preliminary data.</text>
</comment>
<feature type="transmembrane region" description="Helical" evidence="1">
    <location>
        <begin position="242"/>
        <end position="260"/>
    </location>
</feature>
<organism evidence="3 4">
    <name type="scientific">Algoriphagus iocasae</name>
    <dbReference type="NCBI Taxonomy" id="1836499"/>
    <lineage>
        <taxon>Bacteria</taxon>
        <taxon>Pseudomonadati</taxon>
        <taxon>Bacteroidota</taxon>
        <taxon>Cytophagia</taxon>
        <taxon>Cytophagales</taxon>
        <taxon>Cyclobacteriaceae</taxon>
        <taxon>Algoriphagus</taxon>
    </lineage>
</organism>
<dbReference type="AlphaFoldDB" id="A0A841MHV9"/>
<feature type="transmembrane region" description="Helical" evidence="1">
    <location>
        <begin position="272"/>
        <end position="293"/>
    </location>
</feature>
<accession>A0A841MHV9</accession>
<proteinExistence type="predicted"/>
<reference evidence="3 4" key="1">
    <citation type="submission" date="2020-08" db="EMBL/GenBank/DDBJ databases">
        <title>Genomic Encyclopedia of Type Strains, Phase IV (KMG-IV): sequencing the most valuable type-strain genomes for metagenomic binning, comparative biology and taxonomic classification.</title>
        <authorList>
            <person name="Goeker M."/>
        </authorList>
    </citation>
    <scope>NUCLEOTIDE SEQUENCE [LARGE SCALE GENOMIC DNA]</scope>
    <source>
        <strain evidence="3 4">DSM 102044</strain>
    </source>
</reference>
<name>A0A841MHV9_9BACT</name>
<evidence type="ECO:0000313" key="4">
    <source>
        <dbReference type="Proteomes" id="UP000588604"/>
    </source>
</evidence>
<dbReference type="EMBL" id="JACIJO010000001">
    <property type="protein sequence ID" value="MBB6325047.1"/>
    <property type="molecule type" value="Genomic_DNA"/>
</dbReference>
<dbReference type="Pfam" id="PF12412">
    <property type="entry name" value="DUF3667"/>
    <property type="match status" value="1"/>
</dbReference>
<gene>
    <name evidence="3" type="ORF">FHS59_000662</name>
</gene>
<dbReference type="Proteomes" id="UP000588604">
    <property type="component" value="Unassembled WGS sequence"/>
</dbReference>